<feature type="region of interest" description="Disordered" evidence="5">
    <location>
        <begin position="1"/>
        <end position="45"/>
    </location>
</feature>
<reference evidence="8" key="1">
    <citation type="journal article" date="2019" name="Int. J. Syst. Evol. Microbiol.">
        <title>The Global Catalogue of Microorganisms (GCM) 10K type strain sequencing project: providing services to taxonomists for standard genome sequencing and annotation.</title>
        <authorList>
            <consortium name="The Broad Institute Genomics Platform"/>
            <consortium name="The Broad Institute Genome Sequencing Center for Infectious Disease"/>
            <person name="Wu L."/>
            <person name="Ma J."/>
        </authorList>
    </citation>
    <scope>NUCLEOTIDE SEQUENCE [LARGE SCALE GENOMIC DNA]</scope>
    <source>
        <strain evidence="8">JCM 18537</strain>
    </source>
</reference>
<evidence type="ECO:0000313" key="7">
    <source>
        <dbReference type="EMBL" id="GAA4776354.1"/>
    </source>
</evidence>
<evidence type="ECO:0000256" key="1">
    <source>
        <dbReference type="ARBA" id="ARBA00009437"/>
    </source>
</evidence>
<dbReference type="SUPFAM" id="SSF53850">
    <property type="entry name" value="Periplasmic binding protein-like II"/>
    <property type="match status" value="1"/>
</dbReference>
<organism evidence="7 8">
    <name type="scientific">Microbacterium gilvum</name>
    <dbReference type="NCBI Taxonomy" id="1336204"/>
    <lineage>
        <taxon>Bacteria</taxon>
        <taxon>Bacillati</taxon>
        <taxon>Actinomycetota</taxon>
        <taxon>Actinomycetes</taxon>
        <taxon>Micrococcales</taxon>
        <taxon>Microbacteriaceae</taxon>
        <taxon>Microbacterium</taxon>
    </lineage>
</organism>
<keyword evidence="2" id="KW-0805">Transcription regulation</keyword>
<evidence type="ECO:0000256" key="4">
    <source>
        <dbReference type="ARBA" id="ARBA00023163"/>
    </source>
</evidence>
<keyword evidence="4" id="KW-0804">Transcription</keyword>
<dbReference type="CDD" id="cd05466">
    <property type="entry name" value="PBP2_LTTR_substrate"/>
    <property type="match status" value="1"/>
</dbReference>
<evidence type="ECO:0000256" key="5">
    <source>
        <dbReference type="SAM" id="MobiDB-lite"/>
    </source>
</evidence>
<comment type="similarity">
    <text evidence="1">Belongs to the LysR transcriptional regulatory family.</text>
</comment>
<keyword evidence="3" id="KW-0238">DNA-binding</keyword>
<keyword evidence="8" id="KW-1185">Reference proteome</keyword>
<proteinExistence type="inferred from homology"/>
<sequence>MTQGRGSGGRARGRAPKPSGRTPKRAASPRRSVSPDPAPAPLAPGVLRLGAVPGATPGRWIDRWNERMPRIALELVPLEADDARRALDERRVDAAIVRRPIDETGLHVIPLYDEVPVVVVSVDSELTVVDELTPDDLAGSVVLVPRDDVLGPLDLPGTVAPSFEPLETTADAIATAATGVGVVVVPMSLARLHHRRDVTYRPLAGGPLSPVAFAWLRDRDGDDVQALVGIIRGRTANSSR</sequence>
<dbReference type="Gene3D" id="3.40.190.10">
    <property type="entry name" value="Periplasmic binding protein-like II"/>
    <property type="match status" value="2"/>
</dbReference>
<feature type="domain" description="LysR substrate-binding" evidence="6">
    <location>
        <begin position="45"/>
        <end position="233"/>
    </location>
</feature>
<evidence type="ECO:0000256" key="2">
    <source>
        <dbReference type="ARBA" id="ARBA00023015"/>
    </source>
</evidence>
<protein>
    <submittedName>
        <fullName evidence="7">LysR substrate-binding domain-containing protein</fullName>
    </submittedName>
</protein>
<dbReference type="Proteomes" id="UP001501645">
    <property type="component" value="Unassembled WGS sequence"/>
</dbReference>
<evidence type="ECO:0000313" key="8">
    <source>
        <dbReference type="Proteomes" id="UP001501645"/>
    </source>
</evidence>
<feature type="compositionally biased region" description="Gly residues" evidence="5">
    <location>
        <begin position="1"/>
        <end position="10"/>
    </location>
</feature>
<dbReference type="EMBL" id="BAABKO010000003">
    <property type="protein sequence ID" value="GAA4776354.1"/>
    <property type="molecule type" value="Genomic_DNA"/>
</dbReference>
<evidence type="ECO:0000256" key="3">
    <source>
        <dbReference type="ARBA" id="ARBA00023125"/>
    </source>
</evidence>
<comment type="caution">
    <text evidence="7">The sequence shown here is derived from an EMBL/GenBank/DDBJ whole genome shotgun (WGS) entry which is preliminary data.</text>
</comment>
<accession>A0ABP9A915</accession>
<evidence type="ECO:0000259" key="6">
    <source>
        <dbReference type="Pfam" id="PF03466"/>
    </source>
</evidence>
<gene>
    <name evidence="7" type="ORF">GCM10023351_21230</name>
</gene>
<dbReference type="RefSeq" id="WP_345438935.1">
    <property type="nucleotide sequence ID" value="NZ_BAABKO010000003.1"/>
</dbReference>
<name>A0ABP9A915_9MICO</name>
<dbReference type="PANTHER" id="PTHR30346:SF0">
    <property type="entry name" value="HCA OPERON TRANSCRIPTIONAL ACTIVATOR HCAR"/>
    <property type="match status" value="1"/>
</dbReference>
<dbReference type="PANTHER" id="PTHR30346">
    <property type="entry name" value="TRANSCRIPTIONAL DUAL REGULATOR HCAR-RELATED"/>
    <property type="match status" value="1"/>
</dbReference>
<dbReference type="InterPro" id="IPR005119">
    <property type="entry name" value="LysR_subst-bd"/>
</dbReference>
<dbReference type="Pfam" id="PF03466">
    <property type="entry name" value="LysR_substrate"/>
    <property type="match status" value="1"/>
</dbReference>